<dbReference type="EMBL" id="UINC01022601">
    <property type="protein sequence ID" value="SVA92565.1"/>
    <property type="molecule type" value="Genomic_DNA"/>
</dbReference>
<proteinExistence type="predicted"/>
<gene>
    <name evidence="1" type="ORF">METZ01_LOCUS145419</name>
</gene>
<accession>A0A381ZTE5</accession>
<sequence>MLVKSVKRNFNTVENASTVKNGKGRFSLQESRQYKTQTA</sequence>
<name>A0A381ZTE5_9ZZZZ</name>
<protein>
    <submittedName>
        <fullName evidence="1">Uncharacterized protein</fullName>
    </submittedName>
</protein>
<reference evidence="1" key="1">
    <citation type="submission" date="2018-05" db="EMBL/GenBank/DDBJ databases">
        <authorList>
            <person name="Lanie J.A."/>
            <person name="Ng W.-L."/>
            <person name="Kazmierczak K.M."/>
            <person name="Andrzejewski T.M."/>
            <person name="Davidsen T.M."/>
            <person name="Wayne K.J."/>
            <person name="Tettelin H."/>
            <person name="Glass J.I."/>
            <person name="Rusch D."/>
            <person name="Podicherti R."/>
            <person name="Tsui H.-C.T."/>
            <person name="Winkler M.E."/>
        </authorList>
    </citation>
    <scope>NUCLEOTIDE SEQUENCE</scope>
</reference>
<dbReference type="AlphaFoldDB" id="A0A381ZTE5"/>
<evidence type="ECO:0000313" key="1">
    <source>
        <dbReference type="EMBL" id="SVA92565.1"/>
    </source>
</evidence>
<organism evidence="1">
    <name type="scientific">marine metagenome</name>
    <dbReference type="NCBI Taxonomy" id="408172"/>
    <lineage>
        <taxon>unclassified sequences</taxon>
        <taxon>metagenomes</taxon>
        <taxon>ecological metagenomes</taxon>
    </lineage>
</organism>